<dbReference type="PROSITE" id="PS51379">
    <property type="entry name" value="4FE4S_FER_2"/>
    <property type="match status" value="1"/>
</dbReference>
<proteinExistence type="predicted"/>
<protein>
    <recommendedName>
        <fullName evidence="2">4Fe-4S ferredoxin-type domain-containing protein</fullName>
    </recommendedName>
</protein>
<dbReference type="InterPro" id="IPR017896">
    <property type="entry name" value="4Fe4S_Fe-S-bd"/>
</dbReference>
<feature type="compositionally biased region" description="Basic and acidic residues" evidence="1">
    <location>
        <begin position="10"/>
        <end position="20"/>
    </location>
</feature>
<name>A0A9P0F537_BEMTA</name>
<feature type="region of interest" description="Disordered" evidence="1">
    <location>
        <begin position="1"/>
        <end position="28"/>
    </location>
</feature>
<reference evidence="3" key="1">
    <citation type="submission" date="2021-12" db="EMBL/GenBank/DDBJ databases">
        <authorList>
            <person name="King R."/>
        </authorList>
    </citation>
    <scope>NUCLEOTIDE SEQUENCE</scope>
</reference>
<gene>
    <name evidence="3" type="ORF">BEMITA_LOCUS10900</name>
</gene>
<evidence type="ECO:0000313" key="4">
    <source>
        <dbReference type="Proteomes" id="UP001152759"/>
    </source>
</evidence>
<keyword evidence="4" id="KW-1185">Reference proteome</keyword>
<dbReference type="Proteomes" id="UP001152759">
    <property type="component" value="Chromosome 6"/>
</dbReference>
<evidence type="ECO:0000256" key="1">
    <source>
        <dbReference type="SAM" id="MobiDB-lite"/>
    </source>
</evidence>
<feature type="domain" description="4Fe-4S ferredoxin-type" evidence="2">
    <location>
        <begin position="297"/>
        <end position="326"/>
    </location>
</feature>
<feature type="compositionally biased region" description="Polar residues" evidence="1">
    <location>
        <begin position="507"/>
        <end position="521"/>
    </location>
</feature>
<dbReference type="AlphaFoldDB" id="A0A9P0F537"/>
<dbReference type="EMBL" id="OU963867">
    <property type="protein sequence ID" value="CAH0392374.1"/>
    <property type="molecule type" value="Genomic_DNA"/>
</dbReference>
<organism evidence="3 4">
    <name type="scientific">Bemisia tabaci</name>
    <name type="common">Sweetpotato whitefly</name>
    <name type="synonym">Aleurodes tabaci</name>
    <dbReference type="NCBI Taxonomy" id="7038"/>
    <lineage>
        <taxon>Eukaryota</taxon>
        <taxon>Metazoa</taxon>
        <taxon>Ecdysozoa</taxon>
        <taxon>Arthropoda</taxon>
        <taxon>Hexapoda</taxon>
        <taxon>Insecta</taxon>
        <taxon>Pterygota</taxon>
        <taxon>Neoptera</taxon>
        <taxon>Paraneoptera</taxon>
        <taxon>Hemiptera</taxon>
        <taxon>Sternorrhyncha</taxon>
        <taxon>Aleyrodoidea</taxon>
        <taxon>Aleyrodidae</taxon>
        <taxon>Aleyrodinae</taxon>
        <taxon>Bemisia</taxon>
    </lineage>
</organism>
<evidence type="ECO:0000313" key="3">
    <source>
        <dbReference type="EMBL" id="CAH0392374.1"/>
    </source>
</evidence>
<sequence length="573" mass="64553">MELFTKKYRKGNEKLTRDSRLSSQPAQTRLEGMRTKFRIEREASPPPPLRNEVANEQLSPASIVPSADTVPPASIVPNAVNAPSTSISNFNVTTHWEKKNLKFAAKNADKPTNIRIKKESDLGRKFDFRPKFRELPKYSGKDDDVVNPKEFIQEIDNFFMEAAASEITKLSNVYRLLLGDARVWFSAYSSEFKDYQDFKDKFLKHFWGEERQSKVRSSLCVPYQYKPEMGSMTAYFLKRLHVARRLDERIPERSLIGDIVGHFNDEGGKPGLRYAKRYNFTVTQRRFCLQTLMLKFVDASGNNEECGRCSACVDLCAYPLIDVVAPLKNLLPRIRYVRDHSKGSLLYLAKFLSGHKCVLETRNKLSKCTEFGCASFYSIQTLLWSLGCTAFSLSTAEKRLRATTENLHGEKRRVDMTTASLRTNREGAGCDAQRTIRTIGHLQAEIKRAFSGAALKKSGQLNGEKHHGNLGVGFSGQRIFVSIRGSQPKAVPRELCARQFSSRAVPSSENVRQTSAWGRQPNRSRVHRKNSGSRSRTYGLIRVPGLKPESSRRSVVASGAVEATAPTPGPFGF</sequence>
<feature type="compositionally biased region" description="Basic residues" evidence="1">
    <location>
        <begin position="522"/>
        <end position="531"/>
    </location>
</feature>
<feature type="region of interest" description="Disordered" evidence="1">
    <location>
        <begin position="507"/>
        <end position="573"/>
    </location>
</feature>
<evidence type="ECO:0000259" key="2">
    <source>
        <dbReference type="PROSITE" id="PS51379"/>
    </source>
</evidence>
<feature type="compositionally biased region" description="Low complexity" evidence="1">
    <location>
        <begin position="553"/>
        <end position="563"/>
    </location>
</feature>
<accession>A0A9P0F537</accession>